<reference evidence="1" key="1">
    <citation type="submission" date="2018-02" db="EMBL/GenBank/DDBJ databases">
        <title>Rhizophora mucronata_Transcriptome.</title>
        <authorList>
            <person name="Meera S.P."/>
            <person name="Sreeshan A."/>
            <person name="Augustine A."/>
        </authorList>
    </citation>
    <scope>NUCLEOTIDE SEQUENCE</scope>
    <source>
        <tissue evidence="1">Leaf</tissue>
    </source>
</reference>
<name>A0A2P2MEI9_RHIMU</name>
<dbReference type="EMBL" id="GGEC01048175">
    <property type="protein sequence ID" value="MBX28659.1"/>
    <property type="molecule type" value="Transcribed_RNA"/>
</dbReference>
<dbReference type="EMBL" id="GGEC01048174">
    <property type="protein sequence ID" value="MBX28658.1"/>
    <property type="molecule type" value="Transcribed_RNA"/>
</dbReference>
<evidence type="ECO:0000313" key="1">
    <source>
        <dbReference type="EMBL" id="MBX28658.1"/>
    </source>
</evidence>
<dbReference type="AlphaFoldDB" id="A0A2P2MEI9"/>
<proteinExistence type="predicted"/>
<accession>A0A2P2MEI9</accession>
<protein>
    <submittedName>
        <fullName evidence="1">ENHANCER OF AG-4 protein 2</fullName>
    </submittedName>
</protein>
<organism evidence="1">
    <name type="scientific">Rhizophora mucronata</name>
    <name type="common">Asiatic mangrove</name>
    <dbReference type="NCBI Taxonomy" id="61149"/>
    <lineage>
        <taxon>Eukaryota</taxon>
        <taxon>Viridiplantae</taxon>
        <taxon>Streptophyta</taxon>
        <taxon>Embryophyta</taxon>
        <taxon>Tracheophyta</taxon>
        <taxon>Spermatophyta</taxon>
        <taxon>Magnoliopsida</taxon>
        <taxon>eudicotyledons</taxon>
        <taxon>Gunneridae</taxon>
        <taxon>Pentapetalae</taxon>
        <taxon>rosids</taxon>
        <taxon>fabids</taxon>
        <taxon>Malpighiales</taxon>
        <taxon>Rhizophoraceae</taxon>
        <taxon>Rhizophora</taxon>
    </lineage>
</organism>
<sequence>MTEIEPWKIFKEKAETLAGQKG</sequence>